<dbReference type="GO" id="GO:0046982">
    <property type="term" value="F:protein heterodimerization activity"/>
    <property type="evidence" value="ECO:0007669"/>
    <property type="project" value="InterPro"/>
</dbReference>
<evidence type="ECO:0000259" key="12">
    <source>
        <dbReference type="Pfam" id="PF16211"/>
    </source>
</evidence>
<dbReference type="InterPro" id="IPR007125">
    <property type="entry name" value="H2A/H2B/H3"/>
</dbReference>
<evidence type="ECO:0000259" key="11">
    <source>
        <dbReference type="Pfam" id="PF00125"/>
    </source>
</evidence>
<feature type="compositionally biased region" description="Basic and acidic residues" evidence="10">
    <location>
        <begin position="1"/>
        <end position="11"/>
    </location>
</feature>
<evidence type="ECO:0000256" key="6">
    <source>
        <dbReference type="ARBA" id="ARBA00023125"/>
    </source>
</evidence>
<dbReference type="STRING" id="6265.A0A0B2VI93"/>
<evidence type="ECO:0000256" key="5">
    <source>
        <dbReference type="ARBA" id="ARBA00022499"/>
    </source>
</evidence>
<keyword evidence="14" id="KW-1185">Reference proteome</keyword>
<dbReference type="EMBL" id="JPKZ01001580">
    <property type="protein sequence ID" value="KHN81139.1"/>
    <property type="molecule type" value="Genomic_DNA"/>
</dbReference>
<dbReference type="GO" id="GO:0000786">
    <property type="term" value="C:nucleosome"/>
    <property type="evidence" value="ECO:0007669"/>
    <property type="project" value="UniProtKB-KW"/>
</dbReference>
<keyword evidence="5" id="KW-1017">Isopeptide bond</keyword>
<dbReference type="CDD" id="cd00074">
    <property type="entry name" value="HFD_H2A"/>
    <property type="match status" value="1"/>
</dbReference>
<dbReference type="SMART" id="SM00414">
    <property type="entry name" value="H2A"/>
    <property type="match status" value="1"/>
</dbReference>
<evidence type="ECO:0000313" key="13">
    <source>
        <dbReference type="EMBL" id="KHN81139.1"/>
    </source>
</evidence>
<comment type="subunit">
    <text evidence="9">The nucleosome is a histone octamer containing two molecules each of H2A, H2B, H3 and H4 assembled in one H3-H4 heterotetramer and two H2A-H2B heterodimers. The octamer wraps approximately 147 bp of DNA.</text>
</comment>
<dbReference type="InterPro" id="IPR009072">
    <property type="entry name" value="Histone-fold"/>
</dbReference>
<dbReference type="Proteomes" id="UP000031036">
    <property type="component" value="Unassembled WGS sequence"/>
</dbReference>
<dbReference type="PROSITE" id="PS00046">
    <property type="entry name" value="HISTONE_H2A"/>
    <property type="match status" value="1"/>
</dbReference>
<protein>
    <recommendedName>
        <fullName evidence="9">Histone H2A</fullName>
    </recommendedName>
</protein>
<dbReference type="GO" id="GO:0003677">
    <property type="term" value="F:DNA binding"/>
    <property type="evidence" value="ECO:0007669"/>
    <property type="project" value="UniProtKB-KW"/>
</dbReference>
<dbReference type="Pfam" id="PF00125">
    <property type="entry name" value="Histone"/>
    <property type="match status" value="1"/>
</dbReference>
<dbReference type="GO" id="GO:0030527">
    <property type="term" value="F:structural constituent of chromatin"/>
    <property type="evidence" value="ECO:0007669"/>
    <property type="project" value="InterPro"/>
</dbReference>
<name>A0A0B2VI93_TOXCA</name>
<dbReference type="InterPro" id="IPR032458">
    <property type="entry name" value="Histone_H2A_CS"/>
</dbReference>
<keyword evidence="7 9" id="KW-0539">Nucleus</keyword>
<evidence type="ECO:0000256" key="7">
    <source>
        <dbReference type="ARBA" id="ARBA00023242"/>
    </source>
</evidence>
<gene>
    <name evidence="13" type="ORF">Tcan_09033</name>
</gene>
<proteinExistence type="inferred from homology"/>
<keyword evidence="6 9" id="KW-0238">DNA-binding</keyword>
<dbReference type="AlphaFoldDB" id="A0A0B2VI93"/>
<comment type="subcellular location">
    <subcellularLocation>
        <location evidence="2">Chromosome</location>
    </subcellularLocation>
    <subcellularLocation>
        <location evidence="1 9">Nucleus</location>
    </subcellularLocation>
</comment>
<dbReference type="GO" id="GO:0005634">
    <property type="term" value="C:nucleus"/>
    <property type="evidence" value="ECO:0007669"/>
    <property type="project" value="UniProtKB-SubCell"/>
</dbReference>
<dbReference type="InterPro" id="IPR032454">
    <property type="entry name" value="Histone_H2A_C"/>
</dbReference>
<accession>A0A0B2VI93</accession>
<evidence type="ECO:0000256" key="9">
    <source>
        <dbReference type="RuleBase" id="RU003767"/>
    </source>
</evidence>
<evidence type="ECO:0000256" key="8">
    <source>
        <dbReference type="ARBA" id="ARBA00023269"/>
    </source>
</evidence>
<feature type="region of interest" description="Disordered" evidence="10">
    <location>
        <begin position="1"/>
        <end position="26"/>
    </location>
</feature>
<reference evidence="13 14" key="1">
    <citation type="submission" date="2014-11" db="EMBL/GenBank/DDBJ databases">
        <title>Genetic blueprint of the zoonotic pathogen Toxocara canis.</title>
        <authorList>
            <person name="Zhu X.-Q."/>
            <person name="Korhonen P.K."/>
            <person name="Cai H."/>
            <person name="Young N.D."/>
            <person name="Nejsum P."/>
            <person name="von Samson-Himmelstjerna G."/>
            <person name="Boag P.R."/>
            <person name="Tan P."/>
            <person name="Li Q."/>
            <person name="Min J."/>
            <person name="Yang Y."/>
            <person name="Wang X."/>
            <person name="Fang X."/>
            <person name="Hall R.S."/>
            <person name="Hofmann A."/>
            <person name="Sternberg P.W."/>
            <person name="Jex A.R."/>
            <person name="Gasser R.B."/>
        </authorList>
    </citation>
    <scope>NUCLEOTIDE SEQUENCE [LARGE SCALE GENOMIC DNA]</scope>
    <source>
        <strain evidence="13">PN_DK_2014</strain>
    </source>
</reference>
<dbReference type="PRINTS" id="PR00620">
    <property type="entry name" value="HISTONEH2A"/>
</dbReference>
<dbReference type="Pfam" id="PF16211">
    <property type="entry name" value="Histone_H2A_C"/>
    <property type="match status" value="1"/>
</dbReference>
<feature type="domain" description="Histone H2A C-terminal" evidence="12">
    <location>
        <begin position="103"/>
        <end position="131"/>
    </location>
</feature>
<evidence type="ECO:0000256" key="2">
    <source>
        <dbReference type="ARBA" id="ARBA00004286"/>
    </source>
</evidence>
<comment type="caution">
    <text evidence="13">The sequence shown here is derived from an EMBL/GenBank/DDBJ whole genome shotgun (WGS) entry which is preliminary data.</text>
</comment>
<sequence>MAEYSDTVHDARKVRRSRVTKSEESGRLSRSFRAGLNFPVGRMHRLFRRHSRKRIAEDAAIQMTAVLEYLTTELLELAGDAARANGKRRICPRHLMLAVRCDDELDRLLGDVIFLQGGVVPHIEPHLLRKQNH</sequence>
<keyword evidence="8 9" id="KW-0544">Nucleosome core</keyword>
<dbReference type="PANTHER" id="PTHR23430">
    <property type="entry name" value="HISTONE H2A"/>
    <property type="match status" value="1"/>
</dbReference>
<evidence type="ECO:0000256" key="4">
    <source>
        <dbReference type="ARBA" id="ARBA00022454"/>
    </source>
</evidence>
<dbReference type="OrthoDB" id="9799930at2759"/>
<evidence type="ECO:0000313" key="14">
    <source>
        <dbReference type="Proteomes" id="UP000031036"/>
    </source>
</evidence>
<feature type="domain" description="Core Histone H2A/H2B/H3" evidence="11">
    <location>
        <begin position="20"/>
        <end position="100"/>
    </location>
</feature>
<evidence type="ECO:0000256" key="10">
    <source>
        <dbReference type="SAM" id="MobiDB-lite"/>
    </source>
</evidence>
<dbReference type="Gene3D" id="1.10.20.10">
    <property type="entry name" value="Histone, subunit A"/>
    <property type="match status" value="1"/>
</dbReference>
<keyword evidence="4 9" id="KW-0158">Chromosome</keyword>
<dbReference type="InterPro" id="IPR002119">
    <property type="entry name" value="Histone_H2A"/>
</dbReference>
<evidence type="ECO:0000256" key="1">
    <source>
        <dbReference type="ARBA" id="ARBA00004123"/>
    </source>
</evidence>
<comment type="similarity">
    <text evidence="3 9">Belongs to the histone H2A family.</text>
</comment>
<evidence type="ECO:0000256" key="3">
    <source>
        <dbReference type="ARBA" id="ARBA00010691"/>
    </source>
</evidence>
<dbReference type="SUPFAM" id="SSF47113">
    <property type="entry name" value="Histone-fold"/>
    <property type="match status" value="1"/>
</dbReference>
<organism evidence="13 14">
    <name type="scientific">Toxocara canis</name>
    <name type="common">Canine roundworm</name>
    <dbReference type="NCBI Taxonomy" id="6265"/>
    <lineage>
        <taxon>Eukaryota</taxon>
        <taxon>Metazoa</taxon>
        <taxon>Ecdysozoa</taxon>
        <taxon>Nematoda</taxon>
        <taxon>Chromadorea</taxon>
        <taxon>Rhabditida</taxon>
        <taxon>Spirurina</taxon>
        <taxon>Ascaridomorpha</taxon>
        <taxon>Ascaridoidea</taxon>
        <taxon>Toxocaridae</taxon>
        <taxon>Toxocara</taxon>
    </lineage>
</organism>